<dbReference type="SUPFAM" id="SSF56219">
    <property type="entry name" value="DNase I-like"/>
    <property type="match status" value="1"/>
</dbReference>
<dbReference type="EMBL" id="JAAGAX010000010">
    <property type="protein sequence ID" value="KAF2300623.1"/>
    <property type="molecule type" value="Genomic_DNA"/>
</dbReference>
<dbReference type="PANTHER" id="PTHR33710">
    <property type="entry name" value="BNAC02G09200D PROTEIN"/>
    <property type="match status" value="1"/>
</dbReference>
<name>A0A6A6LKJ3_HEVBR</name>
<evidence type="ECO:0000313" key="1">
    <source>
        <dbReference type="EMBL" id="KAF2300623.1"/>
    </source>
</evidence>
<evidence type="ECO:0008006" key="3">
    <source>
        <dbReference type="Google" id="ProtNLM"/>
    </source>
</evidence>
<dbReference type="AlphaFoldDB" id="A0A6A6LKJ3"/>
<dbReference type="InterPro" id="IPR036691">
    <property type="entry name" value="Endo/exonu/phosph_ase_sf"/>
</dbReference>
<dbReference type="Proteomes" id="UP000467840">
    <property type="component" value="Chromosome 4"/>
</dbReference>
<accession>A0A6A6LKJ3</accession>
<evidence type="ECO:0000313" key="2">
    <source>
        <dbReference type="Proteomes" id="UP000467840"/>
    </source>
</evidence>
<sequence length="261" mass="30186">MVYASPQRSACRVLWDSISSLATPISDPWVVFGDFNSFAFGFEKQGGAAASVSRYREFWDWIDRCNFLNIGYVGPHFSWKRGAVEEQLDRVLCKLDWRMSFIDTEVHHLPLTRQYRNRIEALKDSSGNWCHSVTALQVLAVDFFSDLYTNPFISRPAFEIRGFFSHIPSYLWDNIVCTPDLMDIRQAVFSMGSYKSLGPDGVPSIFYQKFWAKSTWIPSSTYLELERIIRNFIWSSSQVRSKVSLMGWDKMLVYGLITKKG</sequence>
<dbReference type="Gene3D" id="3.60.10.10">
    <property type="entry name" value="Endonuclease/exonuclease/phosphatase"/>
    <property type="match status" value="1"/>
</dbReference>
<reference evidence="1 2" key="1">
    <citation type="journal article" date="2020" name="Mol. Plant">
        <title>The Chromosome-Based Rubber Tree Genome Provides New Insights into Spurge Genome Evolution and Rubber Biosynthesis.</title>
        <authorList>
            <person name="Liu J."/>
            <person name="Shi C."/>
            <person name="Shi C.C."/>
            <person name="Li W."/>
            <person name="Zhang Q.J."/>
            <person name="Zhang Y."/>
            <person name="Li K."/>
            <person name="Lu H.F."/>
            <person name="Shi C."/>
            <person name="Zhu S.T."/>
            <person name="Xiao Z.Y."/>
            <person name="Nan H."/>
            <person name="Yue Y."/>
            <person name="Zhu X.G."/>
            <person name="Wu Y."/>
            <person name="Hong X.N."/>
            <person name="Fan G.Y."/>
            <person name="Tong Y."/>
            <person name="Zhang D."/>
            <person name="Mao C.L."/>
            <person name="Liu Y.L."/>
            <person name="Hao S.J."/>
            <person name="Liu W.Q."/>
            <person name="Lv M.Q."/>
            <person name="Zhang H.B."/>
            <person name="Liu Y."/>
            <person name="Hu-Tang G.R."/>
            <person name="Wang J.P."/>
            <person name="Wang J.H."/>
            <person name="Sun Y.H."/>
            <person name="Ni S.B."/>
            <person name="Chen W.B."/>
            <person name="Zhang X.C."/>
            <person name="Jiao Y.N."/>
            <person name="Eichler E.E."/>
            <person name="Li G.H."/>
            <person name="Liu X."/>
            <person name="Gao L.Z."/>
        </authorList>
    </citation>
    <scope>NUCLEOTIDE SEQUENCE [LARGE SCALE GENOMIC DNA]</scope>
    <source>
        <strain evidence="2">cv. GT1</strain>
        <tissue evidence="1">Leaf</tissue>
    </source>
</reference>
<gene>
    <name evidence="1" type="ORF">GH714_014552</name>
</gene>
<organism evidence="1 2">
    <name type="scientific">Hevea brasiliensis</name>
    <name type="common">Para rubber tree</name>
    <name type="synonym">Siphonia brasiliensis</name>
    <dbReference type="NCBI Taxonomy" id="3981"/>
    <lineage>
        <taxon>Eukaryota</taxon>
        <taxon>Viridiplantae</taxon>
        <taxon>Streptophyta</taxon>
        <taxon>Embryophyta</taxon>
        <taxon>Tracheophyta</taxon>
        <taxon>Spermatophyta</taxon>
        <taxon>Magnoliopsida</taxon>
        <taxon>eudicotyledons</taxon>
        <taxon>Gunneridae</taxon>
        <taxon>Pentapetalae</taxon>
        <taxon>rosids</taxon>
        <taxon>fabids</taxon>
        <taxon>Malpighiales</taxon>
        <taxon>Euphorbiaceae</taxon>
        <taxon>Crotonoideae</taxon>
        <taxon>Micrandreae</taxon>
        <taxon>Hevea</taxon>
    </lineage>
</organism>
<comment type="caution">
    <text evidence="1">The sequence shown here is derived from an EMBL/GenBank/DDBJ whole genome shotgun (WGS) entry which is preliminary data.</text>
</comment>
<keyword evidence="2" id="KW-1185">Reference proteome</keyword>
<dbReference type="PANTHER" id="PTHR33710:SF77">
    <property type="entry name" value="DNASE I-LIKE SUPERFAMILY PROTEIN"/>
    <property type="match status" value="1"/>
</dbReference>
<protein>
    <recommendedName>
        <fullName evidence="3">Endonuclease/exonuclease/phosphatase domain-containing protein</fullName>
    </recommendedName>
</protein>
<proteinExistence type="predicted"/>